<protein>
    <submittedName>
        <fullName evidence="3">Uncharacterized protein</fullName>
    </submittedName>
</protein>
<proteinExistence type="predicted"/>
<dbReference type="EMBL" id="VJMJ01000148">
    <property type="protein sequence ID" value="KAF0730947.1"/>
    <property type="molecule type" value="Genomic_DNA"/>
</dbReference>
<feature type="coiled-coil region" evidence="1">
    <location>
        <begin position="631"/>
        <end position="784"/>
    </location>
</feature>
<evidence type="ECO:0000313" key="4">
    <source>
        <dbReference type="Proteomes" id="UP000481153"/>
    </source>
</evidence>
<feature type="region of interest" description="Disordered" evidence="2">
    <location>
        <begin position="926"/>
        <end position="952"/>
    </location>
</feature>
<dbReference type="AlphaFoldDB" id="A0A6G0WU25"/>
<comment type="caution">
    <text evidence="3">The sequence shown here is derived from an EMBL/GenBank/DDBJ whole genome shotgun (WGS) entry which is preliminary data.</text>
</comment>
<feature type="coiled-coil region" evidence="1">
    <location>
        <begin position="64"/>
        <end position="94"/>
    </location>
</feature>
<sequence length="971" mass="110316">MPTAPSIDLESVSSQERKHYARGFEFEPAMEAQTLQVKPVSKSVITRITPSSLPSATGATSSLVAKIRKQAKELSELHEELAAKDKLIHKLENSRLHGTLPSKPSEVEEWKAKCQKEQKKNELCAKKLRDMKRALDDKEEEKKRLVQHSKQFELALADMRAAMKESGTKTATDEERIYIRILEEAVQLKAEEFNVGGQAELMIVLAELRQTIQAQQDKLSEKDAKILQLQLATAEKKSDTDAEDTTTLSSLSKQKDAIIDYAQSLAEKHRVADTQNSELLDQIASLKDQHKHAEEELKTLAERYAKLEIALESTTTERDTALQRISDLQTQMRDKESQISSLHEDCATKARHVNDMKALQDDLLNGISEAKESELRWKKKADDAHTEVAAVKTKLSEVQTELATFKNKQTEIANDSSKWRTQVDSLKRALQRLQQEKELVDAECKQMLEYEKTFTDVSSHRKSFAALVEAERALRSDLAVIDSFATSTHAHLNRREHHGAQSHEATFVEGFIVGDAVARVALLDQRRMPPQLTLRLPRFAAFLHQVFESVTTLVQHVSHVDTSWKRERFNLVAARDAFETSAQLIQKELEMMRQWSFQLHDELQQAHRSLVEMEQKWRTADVLARDATDQAKDLQGQLMSSSRALQAAETNLERLHADMAQKDDDNQTLHIQLEELSGHTDHLEQLQQEAMQRETKAVAALEATQTELEENQAAYHTLERLHHDEMEALQQLRLRCEAQEALATDYAALKEQADEMQKALAATKEEKRRQLDAVQAHSAQLQEAVWAAHASLCRLLPPPAQTKPRDTTTALRQFPEMVERLVQHQVKTHTHESMKAALLKNCQSVDYQDPSLCLLRELKLDLQQLKDENQALKAQLSGCRVGFMNQICTPEPTQQDKSPYRPIQPRNDQVVEGLRQKLMLKQPFPQASQAEAAPKQRHVSPEEYVKNARASSLEDQLDKLHAAFASFRTDV</sequence>
<dbReference type="SUPFAM" id="SSF57997">
    <property type="entry name" value="Tropomyosin"/>
    <property type="match status" value="1"/>
</dbReference>
<feature type="coiled-coil region" evidence="1">
    <location>
        <begin position="388"/>
        <end position="450"/>
    </location>
</feature>
<organism evidence="3 4">
    <name type="scientific">Aphanomyces euteiches</name>
    <dbReference type="NCBI Taxonomy" id="100861"/>
    <lineage>
        <taxon>Eukaryota</taxon>
        <taxon>Sar</taxon>
        <taxon>Stramenopiles</taxon>
        <taxon>Oomycota</taxon>
        <taxon>Saprolegniomycetes</taxon>
        <taxon>Saprolegniales</taxon>
        <taxon>Verrucalvaceae</taxon>
        <taxon>Aphanomyces</taxon>
    </lineage>
</organism>
<name>A0A6G0WU25_9STRA</name>
<evidence type="ECO:0000256" key="2">
    <source>
        <dbReference type="SAM" id="MobiDB-lite"/>
    </source>
</evidence>
<dbReference type="VEuPathDB" id="FungiDB:AeMF1_009300"/>
<feature type="coiled-coil region" evidence="1">
    <location>
        <begin position="121"/>
        <end position="155"/>
    </location>
</feature>
<dbReference type="Proteomes" id="UP000481153">
    <property type="component" value="Unassembled WGS sequence"/>
</dbReference>
<keyword evidence="4" id="KW-1185">Reference proteome</keyword>
<feature type="coiled-coil region" evidence="1">
    <location>
        <begin position="276"/>
        <end position="345"/>
    </location>
</feature>
<keyword evidence="1" id="KW-0175">Coiled coil</keyword>
<evidence type="ECO:0000256" key="1">
    <source>
        <dbReference type="SAM" id="Coils"/>
    </source>
</evidence>
<reference evidence="3 4" key="1">
    <citation type="submission" date="2019-07" db="EMBL/GenBank/DDBJ databases">
        <title>Genomics analysis of Aphanomyces spp. identifies a new class of oomycete effector associated with host adaptation.</title>
        <authorList>
            <person name="Gaulin E."/>
        </authorList>
    </citation>
    <scope>NUCLEOTIDE SEQUENCE [LARGE SCALE GENOMIC DNA]</scope>
    <source>
        <strain evidence="3 4">ATCC 201684</strain>
    </source>
</reference>
<evidence type="ECO:0000313" key="3">
    <source>
        <dbReference type="EMBL" id="KAF0730947.1"/>
    </source>
</evidence>
<gene>
    <name evidence="3" type="ORF">Ae201684_011710</name>
</gene>
<accession>A0A6G0WU25</accession>